<evidence type="ECO:0000256" key="4">
    <source>
        <dbReference type="ARBA" id="ARBA00022723"/>
    </source>
</evidence>
<dbReference type="InterPro" id="IPR022450">
    <property type="entry name" value="TsaD"/>
</dbReference>
<keyword evidence="3 8" id="KW-0819">tRNA processing</keyword>
<comment type="catalytic activity">
    <reaction evidence="7 8">
        <text>L-threonylcarbamoyladenylate + adenosine(37) in tRNA = N(6)-L-threonylcarbamoyladenosine(37) in tRNA + AMP + H(+)</text>
        <dbReference type="Rhea" id="RHEA:37059"/>
        <dbReference type="Rhea" id="RHEA-COMP:10162"/>
        <dbReference type="Rhea" id="RHEA-COMP:10163"/>
        <dbReference type="ChEBI" id="CHEBI:15378"/>
        <dbReference type="ChEBI" id="CHEBI:73682"/>
        <dbReference type="ChEBI" id="CHEBI:74411"/>
        <dbReference type="ChEBI" id="CHEBI:74418"/>
        <dbReference type="ChEBI" id="CHEBI:456215"/>
        <dbReference type="EC" id="2.3.1.234"/>
    </reaction>
</comment>
<dbReference type="Proteomes" id="UP000178885">
    <property type="component" value="Unassembled WGS sequence"/>
</dbReference>
<comment type="caution">
    <text evidence="10">The sequence shown here is derived from an EMBL/GenBank/DDBJ whole genome shotgun (WGS) entry which is preliminary data.</text>
</comment>
<feature type="domain" description="Gcp-like" evidence="9">
    <location>
        <begin position="24"/>
        <end position="314"/>
    </location>
</feature>
<dbReference type="PROSITE" id="PS01016">
    <property type="entry name" value="GLYCOPROTEASE"/>
    <property type="match status" value="1"/>
</dbReference>
<dbReference type="FunFam" id="3.30.420.40:FF:000012">
    <property type="entry name" value="tRNA N6-adenosine threonylcarbamoyltransferase"/>
    <property type="match status" value="1"/>
</dbReference>
<keyword evidence="6 8" id="KW-0012">Acyltransferase</keyword>
<dbReference type="NCBIfam" id="TIGR03723">
    <property type="entry name" value="T6A_TsaD_YgjD"/>
    <property type="match status" value="1"/>
</dbReference>
<dbReference type="InterPro" id="IPR017860">
    <property type="entry name" value="Peptidase_M22_CS"/>
</dbReference>
<keyword evidence="2 8" id="KW-0808">Transferase</keyword>
<dbReference type="Pfam" id="PF00814">
    <property type="entry name" value="TsaD"/>
    <property type="match status" value="1"/>
</dbReference>
<reference evidence="10 11" key="1">
    <citation type="journal article" date="2016" name="Nat. Commun.">
        <title>Thousands of microbial genomes shed light on interconnected biogeochemical processes in an aquifer system.</title>
        <authorList>
            <person name="Anantharaman K."/>
            <person name="Brown C.T."/>
            <person name="Hug L.A."/>
            <person name="Sharon I."/>
            <person name="Castelle C.J."/>
            <person name="Probst A.J."/>
            <person name="Thomas B.C."/>
            <person name="Singh A."/>
            <person name="Wilkins M.J."/>
            <person name="Karaoz U."/>
            <person name="Brodie E.L."/>
            <person name="Williams K.H."/>
            <person name="Hubbard S.S."/>
            <person name="Banfield J.F."/>
        </authorList>
    </citation>
    <scope>NUCLEOTIDE SEQUENCE [LARGE SCALE GENOMIC DNA]</scope>
</reference>
<keyword evidence="4 8" id="KW-0479">Metal-binding</keyword>
<feature type="binding site" evidence="8">
    <location>
        <begin position="134"/>
        <end position="138"/>
    </location>
    <ligand>
        <name>substrate</name>
    </ligand>
</feature>
<evidence type="ECO:0000256" key="5">
    <source>
        <dbReference type="ARBA" id="ARBA00023004"/>
    </source>
</evidence>
<dbReference type="HAMAP" id="MF_01445">
    <property type="entry name" value="TsaD"/>
    <property type="match status" value="1"/>
</dbReference>
<dbReference type="FunFam" id="3.30.420.40:FF:000040">
    <property type="entry name" value="tRNA N6-adenosine threonylcarbamoyltransferase"/>
    <property type="match status" value="1"/>
</dbReference>
<feature type="binding site" evidence="8">
    <location>
        <position position="180"/>
    </location>
    <ligand>
        <name>substrate</name>
    </ligand>
</feature>
<dbReference type="AlphaFoldDB" id="A0A1F6TMU5"/>
<gene>
    <name evidence="8" type="primary">tsaD</name>
    <name evidence="10" type="ORF">A2151_06335</name>
</gene>
<protein>
    <recommendedName>
        <fullName evidence="8">tRNA N6-adenosine threonylcarbamoyltransferase</fullName>
        <ecNumber evidence="8">2.3.1.234</ecNumber>
    </recommendedName>
    <alternativeName>
        <fullName evidence="8">N6-L-threonylcarbamoyladenine synthase</fullName>
        <shortName evidence="8">t(6)A synthase</shortName>
    </alternativeName>
    <alternativeName>
        <fullName evidence="8">t(6)A37 threonylcarbamoyladenosine biosynthesis protein TsaD</fullName>
    </alternativeName>
    <alternativeName>
        <fullName evidence="8">tRNA threonylcarbamoyladenosine biosynthesis protein TsaD</fullName>
    </alternativeName>
</protein>
<dbReference type="GO" id="GO:0005506">
    <property type="term" value="F:iron ion binding"/>
    <property type="evidence" value="ECO:0007669"/>
    <property type="project" value="UniProtKB-UniRule"/>
</dbReference>
<comment type="cofactor">
    <cofactor evidence="8">
        <name>Fe(2+)</name>
        <dbReference type="ChEBI" id="CHEBI:29033"/>
    </cofactor>
    <text evidence="8">Binds 1 Fe(2+) ion per subunit.</text>
</comment>
<evidence type="ECO:0000256" key="7">
    <source>
        <dbReference type="ARBA" id="ARBA00048117"/>
    </source>
</evidence>
<dbReference type="GO" id="GO:0002949">
    <property type="term" value="P:tRNA threonylcarbamoyladenosine modification"/>
    <property type="evidence" value="ECO:0007669"/>
    <property type="project" value="UniProtKB-UniRule"/>
</dbReference>
<dbReference type="STRING" id="1817760.A2151_06335"/>
<feature type="binding site" evidence="8">
    <location>
        <position position="111"/>
    </location>
    <ligand>
        <name>Fe cation</name>
        <dbReference type="ChEBI" id="CHEBI:24875"/>
    </ligand>
</feature>
<feature type="binding site" evidence="8">
    <location>
        <position position="307"/>
    </location>
    <ligand>
        <name>Fe cation</name>
        <dbReference type="ChEBI" id="CHEBI:24875"/>
    </ligand>
</feature>
<feature type="binding site" evidence="8">
    <location>
        <position position="167"/>
    </location>
    <ligand>
        <name>substrate</name>
    </ligand>
</feature>
<dbReference type="PRINTS" id="PR00789">
    <property type="entry name" value="OSIALOPTASE"/>
</dbReference>
<evidence type="ECO:0000259" key="9">
    <source>
        <dbReference type="Pfam" id="PF00814"/>
    </source>
</evidence>
<evidence type="ECO:0000256" key="3">
    <source>
        <dbReference type="ARBA" id="ARBA00022694"/>
    </source>
</evidence>
<evidence type="ECO:0000256" key="6">
    <source>
        <dbReference type="ARBA" id="ARBA00023315"/>
    </source>
</evidence>
<comment type="function">
    <text evidence="8">Required for the formation of a threonylcarbamoyl group on adenosine at position 37 (t(6)A37) in tRNAs that read codons beginning with adenine. Is involved in the transfer of the threonylcarbamoyl moiety of threonylcarbamoyl-AMP (TC-AMP) to the N6 group of A37, together with TsaE and TsaB. TsaD likely plays a direct catalytic role in this reaction.</text>
</comment>
<evidence type="ECO:0000256" key="2">
    <source>
        <dbReference type="ARBA" id="ARBA00022679"/>
    </source>
</evidence>
<comment type="caution">
    <text evidence="8">Lacks conserved residue(s) required for the propagation of feature annotation.</text>
</comment>
<keyword evidence="5 8" id="KW-0408">Iron</keyword>
<dbReference type="InterPro" id="IPR043129">
    <property type="entry name" value="ATPase_NBD"/>
</dbReference>
<dbReference type="PANTHER" id="PTHR11735">
    <property type="entry name" value="TRNA N6-ADENOSINE THREONYLCARBAMOYLTRANSFERASE"/>
    <property type="match status" value="1"/>
</dbReference>
<keyword evidence="1 8" id="KW-0963">Cytoplasm</keyword>
<dbReference type="CDD" id="cd24133">
    <property type="entry name" value="ASKHA_NBD_TsaD_bac"/>
    <property type="match status" value="1"/>
</dbReference>
<dbReference type="SUPFAM" id="SSF53067">
    <property type="entry name" value="Actin-like ATPase domain"/>
    <property type="match status" value="1"/>
</dbReference>
<dbReference type="PANTHER" id="PTHR11735:SF6">
    <property type="entry name" value="TRNA N6-ADENOSINE THREONYLCARBAMOYLTRANSFERASE, MITOCHONDRIAL"/>
    <property type="match status" value="1"/>
</dbReference>
<dbReference type="Gene3D" id="3.30.420.40">
    <property type="match status" value="2"/>
</dbReference>
<evidence type="ECO:0000313" key="11">
    <source>
        <dbReference type="Proteomes" id="UP000178885"/>
    </source>
</evidence>
<dbReference type="GO" id="GO:0061711">
    <property type="term" value="F:tRNA N(6)-L-threonylcarbamoyladenine synthase activity"/>
    <property type="evidence" value="ECO:0007669"/>
    <property type="project" value="UniProtKB-EC"/>
</dbReference>
<feature type="binding site" evidence="8">
    <location>
        <position position="279"/>
    </location>
    <ligand>
        <name>substrate</name>
    </ligand>
</feature>
<dbReference type="InterPro" id="IPR017861">
    <property type="entry name" value="KAE1/TsaD"/>
</dbReference>
<dbReference type="GO" id="GO:0005737">
    <property type="term" value="C:cytoplasm"/>
    <property type="evidence" value="ECO:0007669"/>
    <property type="project" value="UniProtKB-SubCell"/>
</dbReference>
<evidence type="ECO:0000256" key="1">
    <source>
        <dbReference type="ARBA" id="ARBA00022490"/>
    </source>
</evidence>
<dbReference type="NCBIfam" id="TIGR00329">
    <property type="entry name" value="gcp_kae1"/>
    <property type="match status" value="1"/>
</dbReference>
<proteinExistence type="inferred from homology"/>
<accession>A0A1F6TMU5</accession>
<evidence type="ECO:0000313" key="10">
    <source>
        <dbReference type="EMBL" id="OGI46415.1"/>
    </source>
</evidence>
<evidence type="ECO:0000256" key="8">
    <source>
        <dbReference type="HAMAP-Rule" id="MF_01445"/>
    </source>
</evidence>
<dbReference type="EMBL" id="MFSU01000083">
    <property type="protein sequence ID" value="OGI46415.1"/>
    <property type="molecule type" value="Genomic_DNA"/>
</dbReference>
<comment type="subcellular location">
    <subcellularLocation>
        <location evidence="8">Cytoplasm</location>
    </subcellularLocation>
</comment>
<dbReference type="InterPro" id="IPR000905">
    <property type="entry name" value="Gcp-like_dom"/>
</dbReference>
<comment type="similarity">
    <text evidence="8">Belongs to the KAE1 / TsaD family.</text>
</comment>
<sequence>MRVLGIETSCDDTGVAIFDSDLGLLAHRLYSQTALHAEYGGVVPELASRDHIRKTLPLIRLALQEAGCSPRDLHGIAYTAGPGLAGALLVGASLGRSLAAAWGVPAVGVHHMEGHLLSPMLEPDPPGFPFLALLVSGGHTLLADVQGLGRYTILGESVDDAVGEAFDKTAKLLGLGYPGGPAIAHAARTGVPGRFRFPRPMTDTKKNRGPGPGLDFSFSGLKTAVVTAVRGQAITPQTVADIALAFEEAAVDVLAIKCTRALAETGAQRLVVAGGVSANQRLRERLRGLCEELGMRVYFPRPEFSTDNGAMIAYAGYLRLRAGQREPMSFGARPRWRIEELPAADAG</sequence>
<dbReference type="EC" id="2.3.1.234" evidence="8"/>
<name>A0A1F6TMU5_9PROT</name>
<organism evidence="10 11">
    <name type="scientific">Candidatus Muproteobacteria bacterium RBG_16_65_34</name>
    <dbReference type="NCBI Taxonomy" id="1817760"/>
    <lineage>
        <taxon>Bacteria</taxon>
        <taxon>Pseudomonadati</taxon>
        <taxon>Pseudomonadota</taxon>
        <taxon>Candidatus Muproteobacteria</taxon>
    </lineage>
</organism>
<feature type="binding site" evidence="8">
    <location>
        <position position="115"/>
    </location>
    <ligand>
        <name>Fe cation</name>
        <dbReference type="ChEBI" id="CHEBI:24875"/>
    </ligand>
</feature>